<name>A0ABU3NXV7_9FIRM</name>
<comment type="subcellular location">
    <subcellularLocation>
        <location evidence="1">Cell membrane</location>
        <topology evidence="1">Multi-pass membrane protein</topology>
    </subcellularLocation>
</comment>
<keyword evidence="3 6" id="KW-0812">Transmembrane</keyword>
<dbReference type="PANTHER" id="PTHR30561">
    <property type="entry name" value="SMR FAMILY PROTON-DEPENDENT DRUG EFFLUX TRANSPORTER SUGE"/>
    <property type="match status" value="1"/>
</dbReference>
<dbReference type="SUPFAM" id="SSF103481">
    <property type="entry name" value="Multidrug resistance efflux transporter EmrE"/>
    <property type="match status" value="1"/>
</dbReference>
<keyword evidence="4 6" id="KW-1133">Transmembrane helix</keyword>
<sequence length="114" mass="12440">MLKLIWTSMIIVETAAHLLIKQGTTVAGFSDLQPNLYLAGGYTLYVVAFFLWMQILRTTPLYVALAGASVIYVTIAYGAHFFLGEPLTAKSLAGTVMVAAGVYLVSYSRKRAEE</sequence>
<evidence type="ECO:0000256" key="5">
    <source>
        <dbReference type="ARBA" id="ARBA00023136"/>
    </source>
</evidence>
<evidence type="ECO:0000256" key="3">
    <source>
        <dbReference type="ARBA" id="ARBA00022692"/>
    </source>
</evidence>
<gene>
    <name evidence="7" type="ORF">Q4T40_10330</name>
</gene>
<feature type="transmembrane region" description="Helical" evidence="6">
    <location>
        <begin position="36"/>
        <end position="55"/>
    </location>
</feature>
<dbReference type="Proteomes" id="UP001254848">
    <property type="component" value="Unassembled WGS sequence"/>
</dbReference>
<evidence type="ECO:0000256" key="4">
    <source>
        <dbReference type="ARBA" id="ARBA00022989"/>
    </source>
</evidence>
<proteinExistence type="predicted"/>
<evidence type="ECO:0000313" key="7">
    <source>
        <dbReference type="EMBL" id="MDT8901639.1"/>
    </source>
</evidence>
<accession>A0ABU3NXV7</accession>
<evidence type="ECO:0000256" key="6">
    <source>
        <dbReference type="SAM" id="Phobius"/>
    </source>
</evidence>
<dbReference type="EMBL" id="JAUOZS010000001">
    <property type="protein sequence ID" value="MDT8901639.1"/>
    <property type="molecule type" value="Genomic_DNA"/>
</dbReference>
<dbReference type="RefSeq" id="WP_413780145.1">
    <property type="nucleotide sequence ID" value="NZ_JAUOZS010000001.1"/>
</dbReference>
<evidence type="ECO:0000256" key="1">
    <source>
        <dbReference type="ARBA" id="ARBA00004651"/>
    </source>
</evidence>
<reference evidence="7 8" key="1">
    <citation type="submission" date="2023-07" db="EMBL/GenBank/DDBJ databases">
        <title>The novel representative of Negativicutes class, Anaeroselena agilis gen. nov. sp. nov.</title>
        <authorList>
            <person name="Prokofeva M.I."/>
            <person name="Elcheninov A.G."/>
            <person name="Klyukina A."/>
            <person name="Kublanov I.V."/>
            <person name="Frolov E.N."/>
            <person name="Podosokorskaya O.A."/>
        </authorList>
    </citation>
    <scope>NUCLEOTIDE SEQUENCE [LARGE SCALE GENOMIC DNA]</scope>
    <source>
        <strain evidence="7 8">4137-cl</strain>
    </source>
</reference>
<evidence type="ECO:0000256" key="2">
    <source>
        <dbReference type="ARBA" id="ARBA00022475"/>
    </source>
</evidence>
<dbReference type="Gene3D" id="1.10.3730.20">
    <property type="match status" value="1"/>
</dbReference>
<evidence type="ECO:0000313" key="8">
    <source>
        <dbReference type="Proteomes" id="UP001254848"/>
    </source>
</evidence>
<keyword evidence="5 6" id="KW-0472">Membrane</keyword>
<dbReference type="PANTHER" id="PTHR30561:SF9">
    <property type="entry name" value="4-AMINO-4-DEOXY-L-ARABINOSE-PHOSPHOUNDECAPRENOL FLIPPASE SUBUNIT ARNF-RELATED"/>
    <property type="match status" value="1"/>
</dbReference>
<feature type="transmembrane region" description="Helical" evidence="6">
    <location>
        <begin position="62"/>
        <end position="83"/>
    </location>
</feature>
<dbReference type="InterPro" id="IPR000390">
    <property type="entry name" value="Small_drug/metabolite_transptr"/>
</dbReference>
<keyword evidence="8" id="KW-1185">Reference proteome</keyword>
<dbReference type="InterPro" id="IPR037185">
    <property type="entry name" value="EmrE-like"/>
</dbReference>
<keyword evidence="2" id="KW-1003">Cell membrane</keyword>
<organism evidence="7 8">
    <name type="scientific">Anaeroselena agilis</name>
    <dbReference type="NCBI Taxonomy" id="3063788"/>
    <lineage>
        <taxon>Bacteria</taxon>
        <taxon>Bacillati</taxon>
        <taxon>Bacillota</taxon>
        <taxon>Negativicutes</taxon>
        <taxon>Acetonemataceae</taxon>
        <taxon>Anaeroselena</taxon>
    </lineage>
</organism>
<feature type="transmembrane region" description="Helical" evidence="6">
    <location>
        <begin position="89"/>
        <end position="107"/>
    </location>
</feature>
<protein>
    <submittedName>
        <fullName evidence="7">Uncharacterized protein</fullName>
    </submittedName>
</protein>
<comment type="caution">
    <text evidence="7">The sequence shown here is derived from an EMBL/GenBank/DDBJ whole genome shotgun (WGS) entry which is preliminary data.</text>
</comment>